<dbReference type="Proteomes" id="UP001610563">
    <property type="component" value="Unassembled WGS sequence"/>
</dbReference>
<keyword evidence="2" id="KW-0472">Membrane</keyword>
<feature type="compositionally biased region" description="Basic and acidic residues" evidence="1">
    <location>
        <begin position="44"/>
        <end position="54"/>
    </location>
</feature>
<name>A0ABR4G5N3_9EURO</name>
<proteinExistence type="predicted"/>
<sequence>MSPASLNLGGQPTRRAASSRNIGIMTILGVIGGGYLLFRSQSPRKGEGLAKQDDEMVGGGPAKLGRSKIVSKDDAKAMMGDPQRGSGNIGRSPRQASNREDF</sequence>
<gene>
    <name evidence="3" type="ORF">BJX66DRAFT_216105</name>
</gene>
<keyword evidence="2" id="KW-1133">Transmembrane helix</keyword>
<evidence type="ECO:0000313" key="3">
    <source>
        <dbReference type="EMBL" id="KAL2794009.1"/>
    </source>
</evidence>
<feature type="transmembrane region" description="Helical" evidence="2">
    <location>
        <begin position="20"/>
        <end position="38"/>
    </location>
</feature>
<keyword evidence="2" id="KW-0812">Transmembrane</keyword>
<evidence type="ECO:0000256" key="1">
    <source>
        <dbReference type="SAM" id="MobiDB-lite"/>
    </source>
</evidence>
<accession>A0ABR4G5N3</accession>
<keyword evidence="4" id="KW-1185">Reference proteome</keyword>
<dbReference type="EMBL" id="JBFTWV010000050">
    <property type="protein sequence ID" value="KAL2794009.1"/>
    <property type="molecule type" value="Genomic_DNA"/>
</dbReference>
<protein>
    <submittedName>
        <fullName evidence="3">Uncharacterized protein</fullName>
    </submittedName>
</protein>
<organism evidence="3 4">
    <name type="scientific">Aspergillus keveii</name>
    <dbReference type="NCBI Taxonomy" id="714993"/>
    <lineage>
        <taxon>Eukaryota</taxon>
        <taxon>Fungi</taxon>
        <taxon>Dikarya</taxon>
        <taxon>Ascomycota</taxon>
        <taxon>Pezizomycotina</taxon>
        <taxon>Eurotiomycetes</taxon>
        <taxon>Eurotiomycetidae</taxon>
        <taxon>Eurotiales</taxon>
        <taxon>Aspergillaceae</taxon>
        <taxon>Aspergillus</taxon>
        <taxon>Aspergillus subgen. Nidulantes</taxon>
    </lineage>
</organism>
<evidence type="ECO:0000313" key="4">
    <source>
        <dbReference type="Proteomes" id="UP001610563"/>
    </source>
</evidence>
<comment type="caution">
    <text evidence="3">The sequence shown here is derived from an EMBL/GenBank/DDBJ whole genome shotgun (WGS) entry which is preliminary data.</text>
</comment>
<evidence type="ECO:0000256" key="2">
    <source>
        <dbReference type="SAM" id="Phobius"/>
    </source>
</evidence>
<reference evidence="3 4" key="1">
    <citation type="submission" date="2024-07" db="EMBL/GenBank/DDBJ databases">
        <title>Section-level genome sequencing and comparative genomics of Aspergillus sections Usti and Cavernicolus.</title>
        <authorList>
            <consortium name="Lawrence Berkeley National Laboratory"/>
            <person name="Nybo J.L."/>
            <person name="Vesth T.C."/>
            <person name="Theobald S."/>
            <person name="Frisvad J.C."/>
            <person name="Larsen T.O."/>
            <person name="Kjaerboelling I."/>
            <person name="Rothschild-Mancinelli K."/>
            <person name="Lyhne E.K."/>
            <person name="Kogle M.E."/>
            <person name="Barry K."/>
            <person name="Clum A."/>
            <person name="Na H."/>
            <person name="Ledsgaard L."/>
            <person name="Lin J."/>
            <person name="Lipzen A."/>
            <person name="Kuo A."/>
            <person name="Riley R."/>
            <person name="Mondo S."/>
            <person name="Labutti K."/>
            <person name="Haridas S."/>
            <person name="Pangalinan J."/>
            <person name="Salamov A.A."/>
            <person name="Simmons B.A."/>
            <person name="Magnuson J.K."/>
            <person name="Chen J."/>
            <person name="Drula E."/>
            <person name="Henrissat B."/>
            <person name="Wiebenga A."/>
            <person name="Lubbers R.J."/>
            <person name="Gomes A.C."/>
            <person name="Makela M.R."/>
            <person name="Stajich J."/>
            <person name="Grigoriev I.V."/>
            <person name="Mortensen U.H."/>
            <person name="De Vries R.P."/>
            <person name="Baker S.E."/>
            <person name="Andersen M.R."/>
        </authorList>
    </citation>
    <scope>NUCLEOTIDE SEQUENCE [LARGE SCALE GENOMIC DNA]</scope>
    <source>
        <strain evidence="3 4">CBS 209.92</strain>
    </source>
</reference>
<feature type="region of interest" description="Disordered" evidence="1">
    <location>
        <begin position="41"/>
        <end position="102"/>
    </location>
</feature>